<gene>
    <name evidence="2" type="ORF">C8F04DRAFT_1198561</name>
</gene>
<dbReference type="EMBL" id="JARJCM010000324">
    <property type="protein sequence ID" value="KAJ7018753.1"/>
    <property type="molecule type" value="Genomic_DNA"/>
</dbReference>
<accession>A0AAD6S1H0</accession>
<reference evidence="2" key="1">
    <citation type="submission" date="2023-03" db="EMBL/GenBank/DDBJ databases">
        <title>Massive genome expansion in bonnet fungi (Mycena s.s.) driven by repeated elements and novel gene families across ecological guilds.</title>
        <authorList>
            <consortium name="Lawrence Berkeley National Laboratory"/>
            <person name="Harder C.B."/>
            <person name="Miyauchi S."/>
            <person name="Viragh M."/>
            <person name="Kuo A."/>
            <person name="Thoen E."/>
            <person name="Andreopoulos B."/>
            <person name="Lu D."/>
            <person name="Skrede I."/>
            <person name="Drula E."/>
            <person name="Henrissat B."/>
            <person name="Morin E."/>
            <person name="Kohler A."/>
            <person name="Barry K."/>
            <person name="LaButti K."/>
            <person name="Morin E."/>
            <person name="Salamov A."/>
            <person name="Lipzen A."/>
            <person name="Mereny Z."/>
            <person name="Hegedus B."/>
            <person name="Baldrian P."/>
            <person name="Stursova M."/>
            <person name="Weitz H."/>
            <person name="Taylor A."/>
            <person name="Grigoriev I.V."/>
            <person name="Nagy L.G."/>
            <person name="Martin F."/>
            <person name="Kauserud H."/>
        </authorList>
    </citation>
    <scope>NUCLEOTIDE SEQUENCE</scope>
    <source>
        <strain evidence="2">CBHHK200</strain>
    </source>
</reference>
<feature type="region of interest" description="Disordered" evidence="1">
    <location>
        <begin position="13"/>
        <end position="268"/>
    </location>
</feature>
<dbReference type="AlphaFoldDB" id="A0AAD6S1H0"/>
<sequence>MAVDDACEYQPPGNLRAWGAGAGDPGCGVQTRPKVSAGRGGAGAGGSARPVQKRPERTRGVQAVRPAGCKYCQKRPRNASGTLNIRGADGGDALEQPGAGDGGAWAAGTRIFEEAMGEDYPEDQGLSQERIRARGRRGKQGSRVGQFLKTEGTQGERGKARNGGGSERERNTNNYKQRSAHAHFAQLGRTCGARSKSHSKVQPLGIYTDKLGPARHPGKKYRKWQVQPPRSRPSRPDNETAGRRRHAIKDRLTVAHAPLLPGKARALR</sequence>
<organism evidence="2 3">
    <name type="scientific">Mycena alexandri</name>
    <dbReference type="NCBI Taxonomy" id="1745969"/>
    <lineage>
        <taxon>Eukaryota</taxon>
        <taxon>Fungi</taxon>
        <taxon>Dikarya</taxon>
        <taxon>Basidiomycota</taxon>
        <taxon>Agaricomycotina</taxon>
        <taxon>Agaricomycetes</taxon>
        <taxon>Agaricomycetidae</taxon>
        <taxon>Agaricales</taxon>
        <taxon>Marasmiineae</taxon>
        <taxon>Mycenaceae</taxon>
        <taxon>Mycena</taxon>
    </lineage>
</organism>
<comment type="caution">
    <text evidence="2">The sequence shown here is derived from an EMBL/GenBank/DDBJ whole genome shotgun (WGS) entry which is preliminary data.</text>
</comment>
<proteinExistence type="predicted"/>
<evidence type="ECO:0000313" key="3">
    <source>
        <dbReference type="Proteomes" id="UP001218188"/>
    </source>
</evidence>
<evidence type="ECO:0000256" key="1">
    <source>
        <dbReference type="SAM" id="MobiDB-lite"/>
    </source>
</evidence>
<evidence type="ECO:0000313" key="2">
    <source>
        <dbReference type="EMBL" id="KAJ7018753.1"/>
    </source>
</evidence>
<dbReference type="Proteomes" id="UP001218188">
    <property type="component" value="Unassembled WGS sequence"/>
</dbReference>
<keyword evidence="3" id="KW-1185">Reference proteome</keyword>
<protein>
    <submittedName>
        <fullName evidence="2">Uncharacterized protein</fullName>
    </submittedName>
</protein>
<name>A0AAD6S1H0_9AGAR</name>